<keyword evidence="1" id="KW-0812">Transmembrane</keyword>
<comment type="caution">
    <text evidence="2">The sequence shown here is derived from an EMBL/GenBank/DDBJ whole genome shotgun (WGS) entry which is preliminary data.</text>
</comment>
<dbReference type="Pfam" id="PF04298">
    <property type="entry name" value="Zn_peptidase_2"/>
    <property type="match status" value="1"/>
</dbReference>
<dbReference type="PANTHER" id="PTHR36434">
    <property type="entry name" value="MEMBRANE PROTEASE YUGP-RELATED"/>
    <property type="match status" value="1"/>
</dbReference>
<evidence type="ECO:0000313" key="2">
    <source>
        <dbReference type="EMBL" id="MFD0980104.1"/>
    </source>
</evidence>
<evidence type="ECO:0000256" key="1">
    <source>
        <dbReference type="SAM" id="Phobius"/>
    </source>
</evidence>
<protein>
    <submittedName>
        <fullName evidence="2">Zinc metallopeptidase</fullName>
    </submittedName>
</protein>
<keyword evidence="1" id="KW-0472">Membrane</keyword>
<keyword evidence="3" id="KW-1185">Reference proteome</keyword>
<feature type="transmembrane region" description="Helical" evidence="1">
    <location>
        <begin position="202"/>
        <end position="225"/>
    </location>
</feature>
<sequence>MPTDLLFWLLVLPGIVVGAYAQSRIKYNVAKYSRTPALSGATGAQVARYLLDARGLEQVAVEATEGVLSDHYDPRSKTLRLSQSIYYTPSVAAIGIAAHEAGHAIQDADDYFALEMRNLLVPVVQLSAQIAPWIFIGGLMLDLPRMAWIGAILFGASTFFALITLPVEIDASRRALDQLVSHRIINDAKEIEGVRAVLRSAAWSYVAAAVSAIGSWVFYLILLFARGGRNRS</sequence>
<accession>A0ABW3IQ41</accession>
<reference evidence="3" key="1">
    <citation type="journal article" date="2019" name="Int. J. Syst. Evol. Microbiol.">
        <title>The Global Catalogue of Microorganisms (GCM) 10K type strain sequencing project: providing services to taxonomists for standard genome sequencing and annotation.</title>
        <authorList>
            <consortium name="The Broad Institute Genomics Platform"/>
            <consortium name="The Broad Institute Genome Sequencing Center for Infectious Disease"/>
            <person name="Wu L."/>
            <person name="Ma J."/>
        </authorList>
    </citation>
    <scope>NUCLEOTIDE SEQUENCE [LARGE SCALE GENOMIC DNA]</scope>
    <source>
        <strain evidence="3">CCUG 60524</strain>
    </source>
</reference>
<keyword evidence="1" id="KW-1133">Transmembrane helix</keyword>
<gene>
    <name evidence="2" type="ORF">ACFQ2S_10635</name>
</gene>
<dbReference type="Proteomes" id="UP001597108">
    <property type="component" value="Unassembled WGS sequence"/>
</dbReference>
<feature type="transmembrane region" description="Helical" evidence="1">
    <location>
        <begin position="148"/>
        <end position="167"/>
    </location>
</feature>
<evidence type="ECO:0000313" key="3">
    <source>
        <dbReference type="Proteomes" id="UP001597108"/>
    </source>
</evidence>
<dbReference type="RefSeq" id="WP_386074437.1">
    <property type="nucleotide sequence ID" value="NZ_JBHTJT010000012.1"/>
</dbReference>
<dbReference type="PANTHER" id="PTHR36434:SF1">
    <property type="entry name" value="MEMBRANE PROTEASE YUGP-RELATED"/>
    <property type="match status" value="1"/>
</dbReference>
<dbReference type="InterPro" id="IPR007395">
    <property type="entry name" value="Zn_peptidase_2"/>
</dbReference>
<organism evidence="2 3">
    <name type="scientific">Tropicimonas aquimaris</name>
    <dbReference type="NCBI Taxonomy" id="914152"/>
    <lineage>
        <taxon>Bacteria</taxon>
        <taxon>Pseudomonadati</taxon>
        <taxon>Pseudomonadota</taxon>
        <taxon>Alphaproteobacteria</taxon>
        <taxon>Rhodobacterales</taxon>
        <taxon>Roseobacteraceae</taxon>
        <taxon>Tropicimonas</taxon>
    </lineage>
</organism>
<feature type="transmembrane region" description="Helical" evidence="1">
    <location>
        <begin position="119"/>
        <end position="141"/>
    </location>
</feature>
<proteinExistence type="predicted"/>
<name>A0ABW3IQ41_9RHOB</name>
<dbReference type="EMBL" id="JBHTJT010000012">
    <property type="protein sequence ID" value="MFD0980104.1"/>
    <property type="molecule type" value="Genomic_DNA"/>
</dbReference>